<name>A0AAV4QGY2_9ARAC</name>
<evidence type="ECO:0000313" key="1">
    <source>
        <dbReference type="EMBL" id="GIY07310.1"/>
    </source>
</evidence>
<reference evidence="1 2" key="1">
    <citation type="submission" date="2021-06" db="EMBL/GenBank/DDBJ databases">
        <title>Caerostris darwini draft genome.</title>
        <authorList>
            <person name="Kono N."/>
            <person name="Arakawa K."/>
        </authorList>
    </citation>
    <scope>NUCLEOTIDE SEQUENCE [LARGE SCALE GENOMIC DNA]</scope>
</reference>
<accession>A0AAV4QGY2</accession>
<gene>
    <name evidence="1" type="ORF">CDAR_20601</name>
</gene>
<keyword evidence="2" id="KW-1185">Reference proteome</keyword>
<proteinExistence type="predicted"/>
<comment type="caution">
    <text evidence="1">The sequence shown here is derived from an EMBL/GenBank/DDBJ whole genome shotgun (WGS) entry which is preliminary data.</text>
</comment>
<sequence length="94" mass="10500">MTPGGAKALRISRLEIPLFNLNIVQLIMHAVIEVQLQSKAEDRPDYVRSVPLMNKALGHPTCAFIASHEWFHFSMDSIKGTASADDAIGRERLR</sequence>
<dbReference type="EMBL" id="BPLQ01004331">
    <property type="protein sequence ID" value="GIY07310.1"/>
    <property type="molecule type" value="Genomic_DNA"/>
</dbReference>
<dbReference type="Proteomes" id="UP001054837">
    <property type="component" value="Unassembled WGS sequence"/>
</dbReference>
<dbReference type="AlphaFoldDB" id="A0AAV4QGY2"/>
<evidence type="ECO:0000313" key="2">
    <source>
        <dbReference type="Proteomes" id="UP001054837"/>
    </source>
</evidence>
<protein>
    <submittedName>
        <fullName evidence="1">Uncharacterized protein</fullName>
    </submittedName>
</protein>
<organism evidence="1 2">
    <name type="scientific">Caerostris darwini</name>
    <dbReference type="NCBI Taxonomy" id="1538125"/>
    <lineage>
        <taxon>Eukaryota</taxon>
        <taxon>Metazoa</taxon>
        <taxon>Ecdysozoa</taxon>
        <taxon>Arthropoda</taxon>
        <taxon>Chelicerata</taxon>
        <taxon>Arachnida</taxon>
        <taxon>Araneae</taxon>
        <taxon>Araneomorphae</taxon>
        <taxon>Entelegynae</taxon>
        <taxon>Araneoidea</taxon>
        <taxon>Araneidae</taxon>
        <taxon>Caerostris</taxon>
    </lineage>
</organism>